<dbReference type="InterPro" id="IPR042100">
    <property type="entry name" value="Bug_dom1"/>
</dbReference>
<dbReference type="AlphaFoldDB" id="A0A482IYA3"/>
<evidence type="ECO:0000313" key="5">
    <source>
        <dbReference type="Proteomes" id="UP000253772"/>
    </source>
</evidence>
<evidence type="ECO:0000256" key="3">
    <source>
        <dbReference type="SAM" id="Phobius"/>
    </source>
</evidence>
<dbReference type="SUPFAM" id="SSF53850">
    <property type="entry name" value="Periplasmic binding protein-like II"/>
    <property type="match status" value="1"/>
</dbReference>
<dbReference type="PANTHER" id="PTHR42928">
    <property type="entry name" value="TRICARBOXYLATE-BINDING PROTEIN"/>
    <property type="match status" value="1"/>
</dbReference>
<dbReference type="InterPro" id="IPR005064">
    <property type="entry name" value="BUG"/>
</dbReference>
<feature type="compositionally biased region" description="Basic and acidic residues" evidence="2">
    <location>
        <begin position="7"/>
        <end position="29"/>
    </location>
</feature>
<dbReference type="PIRSF" id="PIRSF017082">
    <property type="entry name" value="YflP"/>
    <property type="match status" value="1"/>
</dbReference>
<evidence type="ECO:0000256" key="1">
    <source>
        <dbReference type="ARBA" id="ARBA00006987"/>
    </source>
</evidence>
<dbReference type="PANTHER" id="PTHR42928:SF5">
    <property type="entry name" value="BLR1237 PROTEIN"/>
    <property type="match status" value="1"/>
</dbReference>
<feature type="transmembrane region" description="Helical" evidence="3">
    <location>
        <begin position="43"/>
        <end position="61"/>
    </location>
</feature>
<proteinExistence type="inferred from homology"/>
<dbReference type="Proteomes" id="UP000253772">
    <property type="component" value="Chromosome c2"/>
</dbReference>
<protein>
    <submittedName>
        <fullName evidence="4">Tripartite tricarboxylate transporter substrate binding protein</fullName>
    </submittedName>
</protein>
<evidence type="ECO:0000313" key="4">
    <source>
        <dbReference type="EMBL" id="QBP12892.1"/>
    </source>
</evidence>
<keyword evidence="3" id="KW-0812">Transmembrane</keyword>
<feature type="region of interest" description="Disordered" evidence="2">
    <location>
        <begin position="1"/>
        <end position="29"/>
    </location>
</feature>
<reference evidence="4 5" key="1">
    <citation type="submission" date="2019-03" db="EMBL/GenBank/DDBJ databases">
        <title>Comparative insights into the high quality Complete genome sequence of highly metal resistant Cupriavidus metallidurans strain BS1 isolated from a gold-copper mine.</title>
        <authorList>
            <person name="Mazhar H.S."/>
            <person name="Rensing C."/>
        </authorList>
    </citation>
    <scope>NUCLEOTIDE SEQUENCE [LARGE SCALE GENOMIC DNA]</scope>
    <source>
        <strain evidence="4 5">BS1</strain>
    </source>
</reference>
<keyword evidence="3" id="KW-1133">Transmembrane helix</keyword>
<keyword evidence="3" id="KW-0472">Membrane</keyword>
<dbReference type="OrthoDB" id="8678477at2"/>
<dbReference type="RefSeq" id="WP_111733848.1">
    <property type="nucleotide sequence ID" value="NZ_CP037901.1"/>
</dbReference>
<evidence type="ECO:0000256" key="2">
    <source>
        <dbReference type="SAM" id="MobiDB-lite"/>
    </source>
</evidence>
<dbReference type="CDD" id="cd07012">
    <property type="entry name" value="PBP2_Bug_TTT"/>
    <property type="match status" value="1"/>
</dbReference>
<dbReference type="Gene3D" id="3.40.190.10">
    <property type="entry name" value="Periplasmic binding protein-like II"/>
    <property type="match status" value="1"/>
</dbReference>
<dbReference type="Pfam" id="PF03401">
    <property type="entry name" value="TctC"/>
    <property type="match status" value="1"/>
</dbReference>
<organism evidence="4 5">
    <name type="scientific">Cupriavidus metallidurans</name>
    <dbReference type="NCBI Taxonomy" id="119219"/>
    <lineage>
        <taxon>Bacteria</taxon>
        <taxon>Pseudomonadati</taxon>
        <taxon>Pseudomonadota</taxon>
        <taxon>Betaproteobacteria</taxon>
        <taxon>Burkholderiales</taxon>
        <taxon>Burkholderiaceae</taxon>
        <taxon>Cupriavidus</taxon>
    </lineage>
</organism>
<sequence length="368" mass="39486">MTQELSRTTKNDTKNDTENDKETHMKEREITARRRAIKGGMKLVAAALAVMAGTMAAPAGAQTATQTANWPNKPIRIVVPFPAGSTTDTVARVLSEQLSKSLGQPVIVENKPGANGLIGVAEVAKSPADGYTLLVTNSSSITINPQVYKRSNYKPKDLAPVALVVEAPFVLVANPEWAKKNSIGSVGDLVRYATRNPGKLSYGSAGPGNIAHLSFAMLNNREKIQTTHVPYKSASQAEMAVISGELETAFDAWNGLPQIKAGKLKPLAVTSPKRMPQLPDVPSLEEAGVKPFDVSFWLGMLAPAGTPPQIVQKLYEITKGVANDARAKSVLSQQGEVVMIDPVNFAKRIEKEDANWAVVIQREGITLD</sequence>
<dbReference type="Gene3D" id="3.40.190.150">
    <property type="entry name" value="Bordetella uptake gene, domain 1"/>
    <property type="match status" value="1"/>
</dbReference>
<dbReference type="EMBL" id="CP037901">
    <property type="protein sequence ID" value="QBP12892.1"/>
    <property type="molecule type" value="Genomic_DNA"/>
</dbReference>
<gene>
    <name evidence="4" type="ORF">DDF84_024845</name>
</gene>
<accession>A0A482IYA3</accession>
<comment type="similarity">
    <text evidence="1">Belongs to the UPF0065 (bug) family.</text>
</comment>
<name>A0A482IYA3_9BURK</name>